<evidence type="ECO:0000313" key="4">
    <source>
        <dbReference type="Proteomes" id="UP000682733"/>
    </source>
</evidence>
<feature type="transmembrane region" description="Helical" evidence="1">
    <location>
        <begin position="12"/>
        <end position="32"/>
    </location>
</feature>
<name>A0A8S2LD75_9BILA</name>
<sequence>MLTSMPQSSTFKLVLTSTFTIGFIVIAIIMVFRGICEAKKLFIDYSNLQVPQIPMKNSRHHIQQSVQMAVTASSTLPTSILTTVKCQTIEQKSDKGGGGDMKENDVSDKKNLKPFITIEQLNDHTVIRKANVIPKSMVPVCRSKNIVFNCTSNINDNDDVNVNQTEKTCATRQNLQSYSNQNKAGRISSNIANVWSPARTKRLFQTSSTVVHTRDTPATVITHDNSVNETLVSTTIGKRYTRYSIINRYPFQHQQVVQPLMNINSNDITAELNGNRHFENTKSINLSEINNEFDLNYHSSDIIDQSSYFVQNSLSPRQFDEDSDQFLQYANELRMTNDPDSVDTLFDLNVLKIVFAPIEQNNDISTITESIWTTADDWIFDEILTTRNKDENLFQWMSTIISTIDNRV</sequence>
<accession>A0A8S2LD75</accession>
<dbReference type="AlphaFoldDB" id="A0A8S2LD75"/>
<reference evidence="3" key="1">
    <citation type="submission" date="2021-02" db="EMBL/GenBank/DDBJ databases">
        <authorList>
            <person name="Nowell W R."/>
        </authorList>
    </citation>
    <scope>NUCLEOTIDE SEQUENCE</scope>
</reference>
<dbReference type="Proteomes" id="UP000677228">
    <property type="component" value="Unassembled WGS sequence"/>
</dbReference>
<gene>
    <name evidence="2" type="ORF">OVA965_LOCUS20209</name>
    <name evidence="3" type="ORF">TMI583_LOCUS20519</name>
</gene>
<dbReference type="EMBL" id="CAJOBA010017568">
    <property type="protein sequence ID" value="CAF3896089.1"/>
    <property type="molecule type" value="Genomic_DNA"/>
</dbReference>
<organism evidence="3 4">
    <name type="scientific">Didymodactylos carnosus</name>
    <dbReference type="NCBI Taxonomy" id="1234261"/>
    <lineage>
        <taxon>Eukaryota</taxon>
        <taxon>Metazoa</taxon>
        <taxon>Spiralia</taxon>
        <taxon>Gnathifera</taxon>
        <taxon>Rotifera</taxon>
        <taxon>Eurotatoria</taxon>
        <taxon>Bdelloidea</taxon>
        <taxon>Philodinida</taxon>
        <taxon>Philodinidae</taxon>
        <taxon>Didymodactylos</taxon>
    </lineage>
</organism>
<dbReference type="EMBL" id="CAJNOK010010667">
    <property type="protein sequence ID" value="CAF1121679.1"/>
    <property type="molecule type" value="Genomic_DNA"/>
</dbReference>
<keyword evidence="1" id="KW-0472">Membrane</keyword>
<evidence type="ECO:0000313" key="3">
    <source>
        <dbReference type="EMBL" id="CAF3896089.1"/>
    </source>
</evidence>
<comment type="caution">
    <text evidence="3">The sequence shown here is derived from an EMBL/GenBank/DDBJ whole genome shotgun (WGS) entry which is preliminary data.</text>
</comment>
<evidence type="ECO:0000256" key="1">
    <source>
        <dbReference type="SAM" id="Phobius"/>
    </source>
</evidence>
<keyword evidence="1" id="KW-0812">Transmembrane</keyword>
<proteinExistence type="predicted"/>
<keyword evidence="1" id="KW-1133">Transmembrane helix</keyword>
<dbReference type="Proteomes" id="UP000682733">
    <property type="component" value="Unassembled WGS sequence"/>
</dbReference>
<protein>
    <submittedName>
        <fullName evidence="3">Uncharacterized protein</fullName>
    </submittedName>
</protein>
<evidence type="ECO:0000313" key="2">
    <source>
        <dbReference type="EMBL" id="CAF1121679.1"/>
    </source>
</evidence>